<evidence type="ECO:0000313" key="3">
    <source>
        <dbReference type="Proteomes" id="UP000295497"/>
    </source>
</evidence>
<dbReference type="EMBL" id="CP012672">
    <property type="protein sequence ID" value="AUX28258.1"/>
    <property type="molecule type" value="Genomic_DNA"/>
</dbReference>
<feature type="region of interest" description="Disordered" evidence="1">
    <location>
        <begin position="1"/>
        <end position="129"/>
    </location>
</feature>
<feature type="compositionally biased region" description="Gly residues" evidence="1">
    <location>
        <begin position="180"/>
        <end position="206"/>
    </location>
</feature>
<sequence length="241" mass="25182">MRFPEARGPARGGHPYPDDSDMARLQGCAEHDVLHPHCRPRRSRRDQPSRPLTAASAWSASNADPAPRAALTHRREIAYPKGAPPCQGDRPRTVRAAADGHDGEPTPTPDRSNDRRRGGGDVADVGCTDGDQGIYGARGAVGDHGQGIGCISEAGWEADWAADGDRGTPRHGGRGDGGRRGGPGVCGAASKGGAGRGSGGTGGCGGEAARERERLPEHRPRRAARQGDRVRLRARPVLLTG</sequence>
<evidence type="ECO:0000256" key="1">
    <source>
        <dbReference type="SAM" id="MobiDB-lite"/>
    </source>
</evidence>
<proteinExistence type="predicted"/>
<name>A0A4P2QFM2_SORCE</name>
<organism evidence="2 3">
    <name type="scientific">Sorangium cellulosum</name>
    <name type="common">Polyangium cellulosum</name>
    <dbReference type="NCBI Taxonomy" id="56"/>
    <lineage>
        <taxon>Bacteria</taxon>
        <taxon>Pseudomonadati</taxon>
        <taxon>Myxococcota</taxon>
        <taxon>Polyangia</taxon>
        <taxon>Polyangiales</taxon>
        <taxon>Polyangiaceae</taxon>
        <taxon>Sorangium</taxon>
    </lineage>
</organism>
<dbReference type="Proteomes" id="UP000295497">
    <property type="component" value="Chromosome"/>
</dbReference>
<feature type="region of interest" description="Disordered" evidence="1">
    <location>
        <begin position="161"/>
        <end position="241"/>
    </location>
</feature>
<reference evidence="2 3" key="1">
    <citation type="submission" date="2015-09" db="EMBL/GenBank/DDBJ databases">
        <title>Sorangium comparison.</title>
        <authorList>
            <person name="Zaburannyi N."/>
            <person name="Bunk B."/>
            <person name="Overmann J."/>
            <person name="Mueller R."/>
        </authorList>
    </citation>
    <scope>NUCLEOTIDE SEQUENCE [LARGE SCALE GENOMIC DNA]</scope>
    <source>
        <strain evidence="2 3">So ce836</strain>
    </source>
</reference>
<accession>A0A4P2QFM2</accession>
<gene>
    <name evidence="2" type="ORF">SOCE836_003260</name>
</gene>
<protein>
    <submittedName>
        <fullName evidence="2">Uncharacterized protein</fullName>
    </submittedName>
</protein>
<feature type="compositionally biased region" description="Basic and acidic residues" evidence="1">
    <location>
        <begin position="163"/>
        <end position="179"/>
    </location>
</feature>
<feature type="compositionally biased region" description="Basic and acidic residues" evidence="1">
    <location>
        <begin position="208"/>
        <end position="218"/>
    </location>
</feature>
<dbReference type="AlphaFoldDB" id="A0A4P2QFM2"/>
<evidence type="ECO:0000313" key="2">
    <source>
        <dbReference type="EMBL" id="AUX28258.1"/>
    </source>
</evidence>